<keyword evidence="1" id="KW-0812">Transmembrane</keyword>
<evidence type="ECO:0000313" key="4">
    <source>
        <dbReference type="Proteomes" id="UP000031668"/>
    </source>
</evidence>
<dbReference type="PANTHER" id="PTHR47160">
    <property type="entry name" value="PUTATIVE-RELATED"/>
    <property type="match status" value="1"/>
</dbReference>
<keyword evidence="1" id="KW-0472">Membrane</keyword>
<name>A0A0C2I6B2_THEKT</name>
<evidence type="ECO:0000259" key="2">
    <source>
        <dbReference type="Pfam" id="PF10551"/>
    </source>
</evidence>
<protein>
    <recommendedName>
        <fullName evidence="2">MULE transposase domain-containing protein</fullName>
    </recommendedName>
</protein>
<organism evidence="3 4">
    <name type="scientific">Thelohanellus kitauei</name>
    <name type="common">Myxosporean</name>
    <dbReference type="NCBI Taxonomy" id="669202"/>
    <lineage>
        <taxon>Eukaryota</taxon>
        <taxon>Metazoa</taxon>
        <taxon>Cnidaria</taxon>
        <taxon>Myxozoa</taxon>
        <taxon>Myxosporea</taxon>
        <taxon>Bivalvulida</taxon>
        <taxon>Platysporina</taxon>
        <taxon>Myxobolidae</taxon>
        <taxon>Thelohanellus</taxon>
    </lineage>
</organism>
<dbReference type="EMBL" id="JWZT01005480">
    <property type="protein sequence ID" value="KII60738.1"/>
    <property type="molecule type" value="Genomic_DNA"/>
</dbReference>
<dbReference type="PANTHER" id="PTHR47160:SF10">
    <property type="entry name" value="MULE TRANSPOSASE DOMAIN-CONTAINING PROTEIN"/>
    <property type="match status" value="1"/>
</dbReference>
<accession>A0A0C2I6B2</accession>
<dbReference type="InterPro" id="IPR018289">
    <property type="entry name" value="MULE_transposase_dom"/>
</dbReference>
<evidence type="ECO:0000313" key="3">
    <source>
        <dbReference type="EMBL" id="KII60738.1"/>
    </source>
</evidence>
<dbReference type="Pfam" id="PF10551">
    <property type="entry name" value="MULE"/>
    <property type="match status" value="1"/>
</dbReference>
<dbReference type="OMA" id="RSKNIRC"/>
<keyword evidence="1" id="KW-1133">Transmembrane helix</keyword>
<sequence length="546" mass="63458">MQLYSPRVIKFIFATPSCMCSSKCSLPLLDILDPVRFFIGLKTPSSVLNIGEYRGGCLFDIFISAVTLFLKYGHLIQFQNFEIITTGKLKQAILFEHQTYRKSHKLKTNNLTSWRCIVKYCNSSLKTNDDITNIIVLPTEHNHASNPELISKRKIESKIRHLALSSSHNPRSIIADSISNITPEVSAIIPKYSSIQRKIQYTRKKNTFNYPTPSTAQDLIIPDEFQVTFRNERFVAFDNHDRAGNRLIILATQRSLSVLSASNHIYFDGTFKTVPSIFYQIFVIHGVYFNTFIPLIFILMENKTEDLYYLIWTKIRELTTLTATTALCDFEKASLNAFQRVYPSINLTCCFFHLSQCIWRSIQRNGIVTHYNNDDNIRNRLKMFGALAFCPVNDVVRYFEIIEDVLREEGSYEILSEFIMYFEDTFIGRFTRQGRVQPRFGISLWNQRDRTINDLPRTNNHIEGWHRAFSSMISCNHPNIFTFLLFLKKEQSLSDNKIDGAILNSANNHRNTRYEIISSQLKATIENYHQLPPLEFLKNIAYTYNF</sequence>
<dbReference type="Gene3D" id="2.20.25.240">
    <property type="match status" value="1"/>
</dbReference>
<dbReference type="Proteomes" id="UP000031668">
    <property type="component" value="Unassembled WGS sequence"/>
</dbReference>
<dbReference type="AlphaFoldDB" id="A0A0C2I6B2"/>
<proteinExistence type="predicted"/>
<comment type="caution">
    <text evidence="3">The sequence shown here is derived from an EMBL/GenBank/DDBJ whole genome shotgun (WGS) entry which is preliminary data.</text>
</comment>
<evidence type="ECO:0000256" key="1">
    <source>
        <dbReference type="SAM" id="Phobius"/>
    </source>
</evidence>
<dbReference type="OrthoDB" id="93990at2759"/>
<feature type="transmembrane region" description="Helical" evidence="1">
    <location>
        <begin position="277"/>
        <end position="300"/>
    </location>
</feature>
<feature type="domain" description="MULE transposase" evidence="2">
    <location>
        <begin position="265"/>
        <end position="356"/>
    </location>
</feature>
<reference evidence="3 4" key="1">
    <citation type="journal article" date="2014" name="Genome Biol. Evol.">
        <title>The genome of the myxosporean Thelohanellus kitauei shows adaptations to nutrient acquisition within its fish host.</title>
        <authorList>
            <person name="Yang Y."/>
            <person name="Xiong J."/>
            <person name="Zhou Z."/>
            <person name="Huo F."/>
            <person name="Miao W."/>
            <person name="Ran C."/>
            <person name="Liu Y."/>
            <person name="Zhang J."/>
            <person name="Feng J."/>
            <person name="Wang M."/>
            <person name="Wang M."/>
            <person name="Wang L."/>
            <person name="Yao B."/>
        </authorList>
    </citation>
    <scope>NUCLEOTIDE SEQUENCE [LARGE SCALE GENOMIC DNA]</scope>
    <source>
        <strain evidence="3">Wuqing</strain>
    </source>
</reference>
<keyword evidence="4" id="KW-1185">Reference proteome</keyword>
<gene>
    <name evidence="3" type="ORF">RF11_10967</name>
</gene>